<dbReference type="Pfam" id="PF07250">
    <property type="entry name" value="Glyoxal_oxid_N"/>
    <property type="match status" value="1"/>
</dbReference>
<dbReference type="SUPFAM" id="SSF50965">
    <property type="entry name" value="Galactose oxidase, central domain"/>
    <property type="match status" value="1"/>
</dbReference>
<dbReference type="PANTHER" id="PTHR32208:SF71">
    <property type="entry name" value="GLYOXAL OXIDASE-RELATED PROTEIN"/>
    <property type="match status" value="1"/>
</dbReference>
<name>A0AAV3PXE7_LITER</name>
<evidence type="ECO:0000259" key="1">
    <source>
        <dbReference type="Pfam" id="PF07250"/>
    </source>
</evidence>
<protein>
    <recommendedName>
        <fullName evidence="1">Glyoxal oxidase N-terminal domain-containing protein</fullName>
    </recommendedName>
</protein>
<reference evidence="2 3" key="1">
    <citation type="submission" date="2024-01" db="EMBL/GenBank/DDBJ databases">
        <title>The complete chloroplast genome sequence of Lithospermum erythrorhizon: insights into the phylogenetic relationship among Boraginaceae species and the maternal lineages of purple gromwells.</title>
        <authorList>
            <person name="Okada T."/>
            <person name="Watanabe K."/>
        </authorList>
    </citation>
    <scope>NUCLEOTIDE SEQUENCE [LARGE SCALE GENOMIC DNA]</scope>
</reference>
<evidence type="ECO:0000313" key="2">
    <source>
        <dbReference type="EMBL" id="GAA0155925.1"/>
    </source>
</evidence>
<dbReference type="InterPro" id="IPR009880">
    <property type="entry name" value="Glyoxal_oxidase_N"/>
</dbReference>
<gene>
    <name evidence="2" type="ORF">LIER_13538</name>
</gene>
<keyword evidence="3" id="KW-1185">Reference proteome</keyword>
<dbReference type="AlphaFoldDB" id="A0AAV3PXE7"/>
<proteinExistence type="predicted"/>
<dbReference type="InterPro" id="IPR011043">
    <property type="entry name" value="Gal_Oxase/kelch_b-propeller"/>
</dbReference>
<accession>A0AAV3PXE7</accession>
<evidence type="ECO:0000313" key="3">
    <source>
        <dbReference type="Proteomes" id="UP001454036"/>
    </source>
</evidence>
<dbReference type="PANTHER" id="PTHR32208">
    <property type="entry name" value="SECRETED PROTEIN-RELATED"/>
    <property type="match status" value="1"/>
</dbReference>
<sequence length="82" mass="9144">MEASPRPRLYHSTALLLIDGRVLVGGSNPHIGYNFSGVEFPTDLSLETFQPPYLATQYDPLRPRIIQVHANIPSSGVWVKIQ</sequence>
<organism evidence="2 3">
    <name type="scientific">Lithospermum erythrorhizon</name>
    <name type="common">Purple gromwell</name>
    <name type="synonym">Lithospermum officinale var. erythrorhizon</name>
    <dbReference type="NCBI Taxonomy" id="34254"/>
    <lineage>
        <taxon>Eukaryota</taxon>
        <taxon>Viridiplantae</taxon>
        <taxon>Streptophyta</taxon>
        <taxon>Embryophyta</taxon>
        <taxon>Tracheophyta</taxon>
        <taxon>Spermatophyta</taxon>
        <taxon>Magnoliopsida</taxon>
        <taxon>eudicotyledons</taxon>
        <taxon>Gunneridae</taxon>
        <taxon>Pentapetalae</taxon>
        <taxon>asterids</taxon>
        <taxon>lamiids</taxon>
        <taxon>Boraginales</taxon>
        <taxon>Boraginaceae</taxon>
        <taxon>Boraginoideae</taxon>
        <taxon>Lithospermeae</taxon>
        <taxon>Lithospermum</taxon>
    </lineage>
</organism>
<feature type="domain" description="Glyoxal oxidase N-terminal" evidence="1">
    <location>
        <begin position="2"/>
        <end position="53"/>
    </location>
</feature>
<dbReference type="Gene3D" id="2.130.10.80">
    <property type="entry name" value="Galactose oxidase/kelch, beta-propeller"/>
    <property type="match status" value="1"/>
</dbReference>
<dbReference type="Proteomes" id="UP001454036">
    <property type="component" value="Unassembled WGS sequence"/>
</dbReference>
<dbReference type="EMBL" id="BAABME010002748">
    <property type="protein sequence ID" value="GAA0155925.1"/>
    <property type="molecule type" value="Genomic_DNA"/>
</dbReference>
<comment type="caution">
    <text evidence="2">The sequence shown here is derived from an EMBL/GenBank/DDBJ whole genome shotgun (WGS) entry which is preliminary data.</text>
</comment>
<dbReference type="InterPro" id="IPR037293">
    <property type="entry name" value="Gal_Oxidase_central_sf"/>
</dbReference>